<feature type="transmembrane region" description="Helical" evidence="6">
    <location>
        <begin position="40"/>
        <end position="62"/>
    </location>
</feature>
<feature type="transmembrane region" description="Helical" evidence="6">
    <location>
        <begin position="133"/>
        <end position="152"/>
    </location>
</feature>
<evidence type="ECO:0000256" key="1">
    <source>
        <dbReference type="ARBA" id="ARBA00004651"/>
    </source>
</evidence>
<feature type="transmembrane region" description="Helical" evidence="6">
    <location>
        <begin position="333"/>
        <end position="358"/>
    </location>
</feature>
<evidence type="ECO:0000256" key="6">
    <source>
        <dbReference type="SAM" id="Phobius"/>
    </source>
</evidence>
<comment type="subcellular location">
    <subcellularLocation>
        <location evidence="1">Cell membrane</location>
        <topology evidence="1">Multi-pass membrane protein</topology>
    </subcellularLocation>
</comment>
<feature type="domain" description="Major facilitator superfamily (MFS) profile" evidence="7">
    <location>
        <begin position="2"/>
        <end position="389"/>
    </location>
</feature>
<keyword evidence="5 6" id="KW-0472">Membrane</keyword>
<evidence type="ECO:0000256" key="4">
    <source>
        <dbReference type="ARBA" id="ARBA00022989"/>
    </source>
</evidence>
<feature type="transmembrane region" description="Helical" evidence="6">
    <location>
        <begin position="250"/>
        <end position="268"/>
    </location>
</feature>
<dbReference type="Pfam" id="PF07690">
    <property type="entry name" value="MFS_1"/>
    <property type="match status" value="1"/>
</dbReference>
<gene>
    <name evidence="8" type="ORF">LPT13_00055</name>
</gene>
<dbReference type="InterPro" id="IPR036259">
    <property type="entry name" value="MFS_trans_sf"/>
</dbReference>
<feature type="transmembrane region" description="Helical" evidence="6">
    <location>
        <begin position="205"/>
        <end position="230"/>
    </location>
</feature>
<dbReference type="Gene3D" id="1.20.1250.20">
    <property type="entry name" value="MFS general substrate transporter like domains"/>
    <property type="match status" value="2"/>
</dbReference>
<dbReference type="InterPro" id="IPR011701">
    <property type="entry name" value="MFS"/>
</dbReference>
<reference evidence="8" key="1">
    <citation type="submission" date="2021-11" db="EMBL/GenBank/DDBJ databases">
        <title>A Novel Adlercreutzia Species, isolated from a Allomyrina dichotoma larva feces.</title>
        <authorList>
            <person name="Suh M.K."/>
        </authorList>
    </citation>
    <scope>NUCLEOTIDE SEQUENCE</scope>
    <source>
        <strain evidence="8">JBNU-10</strain>
    </source>
</reference>
<dbReference type="Proteomes" id="UP001430755">
    <property type="component" value="Unassembled WGS sequence"/>
</dbReference>
<feature type="transmembrane region" description="Helical" evidence="6">
    <location>
        <begin position="298"/>
        <end position="321"/>
    </location>
</feature>
<sequence length="390" mass="40652">MIFCSVFFLGILTSFGMFKAPTMFTTEFTAELGFTESNIGWVMSMFTLIGAVLAFPAGGILAKLGAKKSLIITAVSLIVGAAGGAVAPNATVMLATRFVEGIGMGLISVVGPAAVASIIPARKQGLAMGIWSVWFPAGVVLAFNVTPFVYSISHTWRANWWLSAILAVVALVFIIAVYATPPQEGDDAERAGGEGAAPLKLKPDFFSIVMIALAFGCWNVFNAGAIGGFYPSYLADVHQLDNQLSGTVSSITNILVLALGPISGIVADKRNIHKGFIVFGLFGAAILLTFAFGDSMTLVWVFVIAMSLFSACCSTGVFSSVPLYAKDPAKVGLGMAVVAFFQNLGGLIGSAAFGTLAVSLGWNTASLVFCVPIAIAGGVCALLIRNRKKD</sequence>
<dbReference type="PANTHER" id="PTHR42718:SF9">
    <property type="entry name" value="MAJOR FACILITATOR SUPERFAMILY MULTIDRUG TRANSPORTER MFSC"/>
    <property type="match status" value="1"/>
</dbReference>
<keyword evidence="4 6" id="KW-1133">Transmembrane helix</keyword>
<feature type="transmembrane region" description="Helical" evidence="6">
    <location>
        <begin position="69"/>
        <end position="90"/>
    </location>
</feature>
<feature type="transmembrane region" description="Helical" evidence="6">
    <location>
        <begin position="275"/>
        <end position="292"/>
    </location>
</feature>
<dbReference type="PROSITE" id="PS50850">
    <property type="entry name" value="MFS"/>
    <property type="match status" value="1"/>
</dbReference>
<dbReference type="EMBL" id="JAJMLW010000001">
    <property type="protein sequence ID" value="MCI2240753.1"/>
    <property type="molecule type" value="Genomic_DNA"/>
</dbReference>
<accession>A0ABS9WD34</accession>
<keyword evidence="3 6" id="KW-0812">Transmembrane</keyword>
<name>A0ABS9WD34_9ACTN</name>
<feature type="transmembrane region" description="Helical" evidence="6">
    <location>
        <begin position="102"/>
        <end position="121"/>
    </location>
</feature>
<evidence type="ECO:0000259" key="7">
    <source>
        <dbReference type="PROSITE" id="PS50850"/>
    </source>
</evidence>
<evidence type="ECO:0000313" key="9">
    <source>
        <dbReference type="Proteomes" id="UP001430755"/>
    </source>
</evidence>
<keyword evidence="9" id="KW-1185">Reference proteome</keyword>
<evidence type="ECO:0000256" key="3">
    <source>
        <dbReference type="ARBA" id="ARBA00022692"/>
    </source>
</evidence>
<dbReference type="RefSeq" id="WP_242162305.1">
    <property type="nucleotide sequence ID" value="NZ_JAJMLW010000001.1"/>
</dbReference>
<organism evidence="8 9">
    <name type="scientific">Adlercreutzia faecimuris</name>
    <dbReference type="NCBI Taxonomy" id="2897341"/>
    <lineage>
        <taxon>Bacteria</taxon>
        <taxon>Bacillati</taxon>
        <taxon>Actinomycetota</taxon>
        <taxon>Coriobacteriia</taxon>
        <taxon>Eggerthellales</taxon>
        <taxon>Eggerthellaceae</taxon>
        <taxon>Adlercreutzia</taxon>
    </lineage>
</organism>
<dbReference type="SUPFAM" id="SSF103473">
    <property type="entry name" value="MFS general substrate transporter"/>
    <property type="match status" value="1"/>
</dbReference>
<dbReference type="InterPro" id="IPR020846">
    <property type="entry name" value="MFS_dom"/>
</dbReference>
<comment type="caution">
    <text evidence="8">The sequence shown here is derived from an EMBL/GenBank/DDBJ whole genome shotgun (WGS) entry which is preliminary data.</text>
</comment>
<dbReference type="PANTHER" id="PTHR42718">
    <property type="entry name" value="MAJOR FACILITATOR SUPERFAMILY MULTIDRUG TRANSPORTER MFSC"/>
    <property type="match status" value="1"/>
</dbReference>
<keyword evidence="2" id="KW-0813">Transport</keyword>
<feature type="transmembrane region" description="Helical" evidence="6">
    <location>
        <begin position="364"/>
        <end position="384"/>
    </location>
</feature>
<feature type="transmembrane region" description="Helical" evidence="6">
    <location>
        <begin position="158"/>
        <end position="180"/>
    </location>
</feature>
<evidence type="ECO:0000256" key="2">
    <source>
        <dbReference type="ARBA" id="ARBA00022448"/>
    </source>
</evidence>
<proteinExistence type="predicted"/>
<protein>
    <submittedName>
        <fullName evidence="8">MFS transporter</fullName>
    </submittedName>
</protein>
<evidence type="ECO:0000313" key="8">
    <source>
        <dbReference type="EMBL" id="MCI2240753.1"/>
    </source>
</evidence>
<evidence type="ECO:0000256" key="5">
    <source>
        <dbReference type="ARBA" id="ARBA00023136"/>
    </source>
</evidence>